<accession>A0A6G6GJG9</accession>
<dbReference type="RefSeq" id="WP_164678730.1">
    <property type="nucleotide sequence ID" value="NZ_CP049057.1"/>
</dbReference>
<dbReference type="EMBL" id="CP049057">
    <property type="protein sequence ID" value="QIE58699.1"/>
    <property type="molecule type" value="Genomic_DNA"/>
</dbReference>
<gene>
    <name evidence="1" type="ORF">G5B37_03715</name>
</gene>
<protein>
    <submittedName>
        <fullName evidence="1">Uncharacterized protein</fullName>
    </submittedName>
</protein>
<proteinExistence type="predicted"/>
<reference evidence="1 2" key="1">
    <citation type="submission" date="2020-02" db="EMBL/GenBank/DDBJ databases">
        <title>Complete genome sequence of Flavobacteriaceae bacterium.</title>
        <authorList>
            <person name="Kim S.-J."/>
            <person name="Kim Y.-S."/>
            <person name="Kim K.-H."/>
        </authorList>
    </citation>
    <scope>NUCLEOTIDE SEQUENCE [LARGE SCALE GENOMIC DNA]</scope>
    <source>
        <strain evidence="1 2">RR4-40</strain>
    </source>
</reference>
<dbReference type="KEGG" id="mgel:G5B37_03715"/>
<evidence type="ECO:0000313" key="1">
    <source>
        <dbReference type="EMBL" id="QIE58699.1"/>
    </source>
</evidence>
<sequence length="116" mass="14025">MINRFFENKPKGLSKDEYWKKWEFFELVDDLHKAEKILAEFKGGYSNRFDSAEDFHSHLVDYIDDIEYGNRIDISELWIWFAPTCDWDDLVGMDGLEIGNRIYERVDNWKKHNPKE</sequence>
<evidence type="ECO:0000313" key="2">
    <source>
        <dbReference type="Proteomes" id="UP000505306"/>
    </source>
</evidence>
<keyword evidence="2" id="KW-1185">Reference proteome</keyword>
<dbReference type="Proteomes" id="UP000505306">
    <property type="component" value="Chromosome"/>
</dbReference>
<organism evidence="1 2">
    <name type="scientific">Rasiella rasia</name>
    <dbReference type="NCBI Taxonomy" id="2744027"/>
    <lineage>
        <taxon>Bacteria</taxon>
        <taxon>Pseudomonadati</taxon>
        <taxon>Bacteroidota</taxon>
        <taxon>Flavobacteriia</taxon>
        <taxon>Flavobacteriales</taxon>
        <taxon>Flavobacteriaceae</taxon>
        <taxon>Rasiella</taxon>
    </lineage>
</organism>
<dbReference type="AlphaFoldDB" id="A0A6G6GJG9"/>
<name>A0A6G6GJG9_9FLAO</name>